<dbReference type="InterPro" id="IPR050109">
    <property type="entry name" value="HTH-type_TetR-like_transc_reg"/>
</dbReference>
<dbReference type="SUPFAM" id="SSF46689">
    <property type="entry name" value="Homeodomain-like"/>
    <property type="match status" value="1"/>
</dbReference>
<accession>A0A933KX08</accession>
<sequence length="208" mass="22170">MAGRRRVTREAIVEHARRVVADRGAGALTFQALAAALGVSKQAIIYWYPSKWELIRDSSLPALKAEADTIIRAVALARTAPEAIERCIRALVAHHLADLGSFRMLYLAPQFDERASLADPEADAEILVPIHQTTSAMYAALEARLAADSAFCRGENPRRLAVAVHMAGIGLLTMVALADSVDDPLAHGTDALVGALIVLLTAGQTAAQ</sequence>
<keyword evidence="5" id="KW-1133">Transmembrane helix</keyword>
<evidence type="ECO:0000313" key="7">
    <source>
        <dbReference type="EMBL" id="MBI4920174.1"/>
    </source>
</evidence>
<evidence type="ECO:0000259" key="6">
    <source>
        <dbReference type="PROSITE" id="PS50977"/>
    </source>
</evidence>
<proteinExistence type="predicted"/>
<dbReference type="InterPro" id="IPR001647">
    <property type="entry name" value="HTH_TetR"/>
</dbReference>
<evidence type="ECO:0000256" key="4">
    <source>
        <dbReference type="PROSITE-ProRule" id="PRU00335"/>
    </source>
</evidence>
<dbReference type="EMBL" id="JACRAF010000002">
    <property type="protein sequence ID" value="MBI4920174.1"/>
    <property type="molecule type" value="Genomic_DNA"/>
</dbReference>
<dbReference type="Gene3D" id="1.10.357.10">
    <property type="entry name" value="Tetracycline Repressor, domain 2"/>
    <property type="match status" value="1"/>
</dbReference>
<evidence type="ECO:0000256" key="5">
    <source>
        <dbReference type="SAM" id="Phobius"/>
    </source>
</evidence>
<evidence type="ECO:0000256" key="1">
    <source>
        <dbReference type="ARBA" id="ARBA00023015"/>
    </source>
</evidence>
<dbReference type="Proteomes" id="UP000782610">
    <property type="component" value="Unassembled WGS sequence"/>
</dbReference>
<name>A0A933KX08_9HYPH</name>
<comment type="caution">
    <text evidence="7">The sequence shown here is derived from an EMBL/GenBank/DDBJ whole genome shotgun (WGS) entry which is preliminary data.</text>
</comment>
<gene>
    <name evidence="7" type="ORF">HY834_00360</name>
</gene>
<keyword evidence="1" id="KW-0805">Transcription regulation</keyword>
<keyword evidence="3" id="KW-0804">Transcription</keyword>
<dbReference type="InterPro" id="IPR009057">
    <property type="entry name" value="Homeodomain-like_sf"/>
</dbReference>
<dbReference type="GO" id="GO:0003700">
    <property type="term" value="F:DNA-binding transcription factor activity"/>
    <property type="evidence" value="ECO:0007669"/>
    <property type="project" value="TreeGrafter"/>
</dbReference>
<keyword evidence="5" id="KW-0472">Membrane</keyword>
<feature type="domain" description="HTH tetR-type" evidence="6">
    <location>
        <begin position="6"/>
        <end position="66"/>
    </location>
</feature>
<keyword evidence="2 4" id="KW-0238">DNA-binding</keyword>
<evidence type="ECO:0000313" key="8">
    <source>
        <dbReference type="Proteomes" id="UP000782610"/>
    </source>
</evidence>
<dbReference type="PANTHER" id="PTHR30055:SF234">
    <property type="entry name" value="HTH-TYPE TRANSCRIPTIONAL REGULATOR BETI"/>
    <property type="match status" value="1"/>
</dbReference>
<dbReference type="AlphaFoldDB" id="A0A933KX08"/>
<evidence type="ECO:0000256" key="3">
    <source>
        <dbReference type="ARBA" id="ARBA00023163"/>
    </source>
</evidence>
<evidence type="ECO:0000256" key="2">
    <source>
        <dbReference type="ARBA" id="ARBA00023125"/>
    </source>
</evidence>
<keyword evidence="5" id="KW-0812">Transmembrane</keyword>
<feature type="transmembrane region" description="Helical" evidence="5">
    <location>
        <begin position="160"/>
        <end position="178"/>
    </location>
</feature>
<feature type="DNA-binding region" description="H-T-H motif" evidence="4">
    <location>
        <begin position="29"/>
        <end position="48"/>
    </location>
</feature>
<dbReference type="GO" id="GO:0000976">
    <property type="term" value="F:transcription cis-regulatory region binding"/>
    <property type="evidence" value="ECO:0007669"/>
    <property type="project" value="TreeGrafter"/>
</dbReference>
<organism evidence="7 8">
    <name type="scientific">Devosia nanyangense</name>
    <dbReference type="NCBI Taxonomy" id="1228055"/>
    <lineage>
        <taxon>Bacteria</taxon>
        <taxon>Pseudomonadati</taxon>
        <taxon>Pseudomonadota</taxon>
        <taxon>Alphaproteobacteria</taxon>
        <taxon>Hyphomicrobiales</taxon>
        <taxon>Devosiaceae</taxon>
        <taxon>Devosia</taxon>
    </lineage>
</organism>
<protein>
    <submittedName>
        <fullName evidence="7">TetR/AcrR family transcriptional regulator</fullName>
    </submittedName>
</protein>
<reference evidence="7" key="1">
    <citation type="submission" date="2020-07" db="EMBL/GenBank/DDBJ databases">
        <title>Huge and variable diversity of episymbiotic CPR bacteria and DPANN archaea in groundwater ecosystems.</title>
        <authorList>
            <person name="He C.Y."/>
            <person name="Keren R."/>
            <person name="Whittaker M."/>
            <person name="Farag I.F."/>
            <person name="Doudna J."/>
            <person name="Cate J.H.D."/>
            <person name="Banfield J.F."/>
        </authorList>
    </citation>
    <scope>NUCLEOTIDE SEQUENCE</scope>
    <source>
        <strain evidence="7">NC_groundwater_1586_Pr3_B-0.1um_66_15</strain>
    </source>
</reference>
<dbReference type="PANTHER" id="PTHR30055">
    <property type="entry name" value="HTH-TYPE TRANSCRIPTIONAL REGULATOR RUTR"/>
    <property type="match status" value="1"/>
</dbReference>
<dbReference type="Pfam" id="PF00440">
    <property type="entry name" value="TetR_N"/>
    <property type="match status" value="1"/>
</dbReference>
<dbReference type="PROSITE" id="PS50977">
    <property type="entry name" value="HTH_TETR_2"/>
    <property type="match status" value="1"/>
</dbReference>